<proteinExistence type="predicted"/>
<evidence type="ECO:0000313" key="3">
    <source>
        <dbReference type="Proteomes" id="UP001417504"/>
    </source>
</evidence>
<keyword evidence="1" id="KW-0472">Membrane</keyword>
<sequence length="143" mass="16464">MAKPMCLNNVKNLMQIDILPSSSHWLILYIVSFILSLLIEDYVPPLCQTGRGVSVSSWKKEFKSVIFKNGDKLPKWIMKVCIMDMNKWMQNTSTKFASSRYMAEILSRRRPSAQALLNNVQQIGRRHSNGYEINFMFVIGCPS</sequence>
<name>A0AAP0PF49_9MAGN</name>
<evidence type="ECO:0000313" key="2">
    <source>
        <dbReference type="EMBL" id="KAK9138355.1"/>
    </source>
</evidence>
<dbReference type="AlphaFoldDB" id="A0AAP0PF49"/>
<reference evidence="2 3" key="1">
    <citation type="submission" date="2024-01" db="EMBL/GenBank/DDBJ databases">
        <title>Genome assemblies of Stephania.</title>
        <authorList>
            <person name="Yang L."/>
        </authorList>
    </citation>
    <scope>NUCLEOTIDE SEQUENCE [LARGE SCALE GENOMIC DNA]</scope>
    <source>
        <strain evidence="2">QJT</strain>
        <tissue evidence="2">Leaf</tissue>
    </source>
</reference>
<protein>
    <submittedName>
        <fullName evidence="2">Uncharacterized protein</fullName>
    </submittedName>
</protein>
<organism evidence="2 3">
    <name type="scientific">Stephania japonica</name>
    <dbReference type="NCBI Taxonomy" id="461633"/>
    <lineage>
        <taxon>Eukaryota</taxon>
        <taxon>Viridiplantae</taxon>
        <taxon>Streptophyta</taxon>
        <taxon>Embryophyta</taxon>
        <taxon>Tracheophyta</taxon>
        <taxon>Spermatophyta</taxon>
        <taxon>Magnoliopsida</taxon>
        <taxon>Ranunculales</taxon>
        <taxon>Menispermaceae</taxon>
        <taxon>Menispermoideae</taxon>
        <taxon>Cissampelideae</taxon>
        <taxon>Stephania</taxon>
    </lineage>
</organism>
<dbReference type="EMBL" id="JBBNAE010000003">
    <property type="protein sequence ID" value="KAK9138355.1"/>
    <property type="molecule type" value="Genomic_DNA"/>
</dbReference>
<dbReference type="Proteomes" id="UP001417504">
    <property type="component" value="Unassembled WGS sequence"/>
</dbReference>
<accession>A0AAP0PF49</accession>
<keyword evidence="1" id="KW-1133">Transmembrane helix</keyword>
<comment type="caution">
    <text evidence="2">The sequence shown here is derived from an EMBL/GenBank/DDBJ whole genome shotgun (WGS) entry which is preliminary data.</text>
</comment>
<keyword evidence="1" id="KW-0812">Transmembrane</keyword>
<gene>
    <name evidence="2" type="ORF">Sjap_008949</name>
</gene>
<keyword evidence="3" id="KW-1185">Reference proteome</keyword>
<evidence type="ECO:0000256" key="1">
    <source>
        <dbReference type="SAM" id="Phobius"/>
    </source>
</evidence>
<feature type="transmembrane region" description="Helical" evidence="1">
    <location>
        <begin position="21"/>
        <end position="39"/>
    </location>
</feature>